<dbReference type="AlphaFoldDB" id="A0A5J5FAF5"/>
<sequence length="339" mass="37770">MWSIAHHLSVAAVVARATQIAQHTQPVHLSTTTRRSVFSALRFPVRSPVKTMLPVGAHHQVRNLSECATVSPDTASLQSALDYARKAATDYQGVVDYTIQKRDKLNQQVAALERMSERATQSGTKPDVLPHNPVDTMPSMSPATCSQQTAGNRTVTEPEMFLQLANEVLKNGAKSCLDRLPAETLREYLRTLMGHNGFKMPPQMVSDITPTPSIPAAFIHEFVARQGGMDPSHFRSQHAVSPHDLAVAIATTSNPVHARFMEHVFLRTWNLPSNTYLHLTTEKTQAYRPRTVAECCQSYNNFCEWNMKTEETEDNTGKATDDDNDKDTDAHDESDWDSD</sequence>
<evidence type="ECO:0000256" key="1">
    <source>
        <dbReference type="SAM" id="MobiDB-lite"/>
    </source>
</evidence>
<evidence type="ECO:0000313" key="4">
    <source>
        <dbReference type="Proteomes" id="UP000326924"/>
    </source>
</evidence>
<feature type="chain" id="PRO_5023854593" evidence="2">
    <location>
        <begin position="18"/>
        <end position="339"/>
    </location>
</feature>
<evidence type="ECO:0000256" key="2">
    <source>
        <dbReference type="SAM" id="SignalP"/>
    </source>
</evidence>
<feature type="compositionally biased region" description="Basic and acidic residues" evidence="1">
    <location>
        <begin position="310"/>
        <end position="333"/>
    </location>
</feature>
<feature type="region of interest" description="Disordered" evidence="1">
    <location>
        <begin position="115"/>
        <end position="152"/>
    </location>
</feature>
<gene>
    <name evidence="3" type="ORF">FN846DRAFT_1013843</name>
</gene>
<proteinExistence type="predicted"/>
<protein>
    <submittedName>
        <fullName evidence="3">Uncharacterized protein</fullName>
    </submittedName>
</protein>
<keyword evidence="2" id="KW-0732">Signal</keyword>
<accession>A0A5J5FAF5</accession>
<keyword evidence="4" id="KW-1185">Reference proteome</keyword>
<evidence type="ECO:0000313" key="3">
    <source>
        <dbReference type="EMBL" id="KAA8914073.1"/>
    </source>
</evidence>
<feature type="compositionally biased region" description="Polar residues" evidence="1">
    <location>
        <begin position="138"/>
        <end position="152"/>
    </location>
</feature>
<dbReference type="EMBL" id="VXIS01000009">
    <property type="protein sequence ID" value="KAA8914073.1"/>
    <property type="molecule type" value="Genomic_DNA"/>
</dbReference>
<feature type="signal peptide" evidence="2">
    <location>
        <begin position="1"/>
        <end position="17"/>
    </location>
</feature>
<feature type="region of interest" description="Disordered" evidence="1">
    <location>
        <begin position="310"/>
        <end position="339"/>
    </location>
</feature>
<dbReference type="Proteomes" id="UP000326924">
    <property type="component" value="Unassembled WGS sequence"/>
</dbReference>
<organism evidence="3 4">
    <name type="scientific">Sphaerosporella brunnea</name>
    <dbReference type="NCBI Taxonomy" id="1250544"/>
    <lineage>
        <taxon>Eukaryota</taxon>
        <taxon>Fungi</taxon>
        <taxon>Dikarya</taxon>
        <taxon>Ascomycota</taxon>
        <taxon>Pezizomycotina</taxon>
        <taxon>Pezizomycetes</taxon>
        <taxon>Pezizales</taxon>
        <taxon>Pyronemataceae</taxon>
        <taxon>Sphaerosporella</taxon>
    </lineage>
</organism>
<dbReference type="InParanoid" id="A0A5J5FAF5"/>
<name>A0A5J5FAF5_9PEZI</name>
<reference evidence="3 4" key="1">
    <citation type="submission" date="2019-09" db="EMBL/GenBank/DDBJ databases">
        <title>Draft genome of the ectomycorrhizal ascomycete Sphaerosporella brunnea.</title>
        <authorList>
            <consortium name="DOE Joint Genome Institute"/>
            <person name="Benucci G.M."/>
            <person name="Marozzi G."/>
            <person name="Antonielli L."/>
            <person name="Sanchez S."/>
            <person name="Marco P."/>
            <person name="Wang X."/>
            <person name="Falini L.B."/>
            <person name="Barry K."/>
            <person name="Haridas S."/>
            <person name="Lipzen A."/>
            <person name="Labutti K."/>
            <person name="Grigoriev I.V."/>
            <person name="Murat C."/>
            <person name="Martin F."/>
            <person name="Albertini E."/>
            <person name="Donnini D."/>
            <person name="Bonito G."/>
        </authorList>
    </citation>
    <scope>NUCLEOTIDE SEQUENCE [LARGE SCALE GENOMIC DNA]</scope>
    <source>
        <strain evidence="3 4">Sb_GMNB300</strain>
    </source>
</reference>
<comment type="caution">
    <text evidence="3">The sequence shown here is derived from an EMBL/GenBank/DDBJ whole genome shotgun (WGS) entry which is preliminary data.</text>
</comment>